<evidence type="ECO:0000259" key="1">
    <source>
        <dbReference type="Pfam" id="PF00656"/>
    </source>
</evidence>
<protein>
    <submittedName>
        <fullName evidence="2">Caspase family protein</fullName>
    </submittedName>
</protein>
<proteinExistence type="predicted"/>
<dbReference type="SUPFAM" id="SSF52129">
    <property type="entry name" value="Caspase-like"/>
    <property type="match status" value="1"/>
</dbReference>
<sequence>MSDPTIQRLRTELAQLDQALAALAGMPEVQAPLQQQRAAKAAELARLEQEAPGGVSYGDRISGPVIGSIQSGHDTHVAGRDQTIIQRSGDPVAPTPPAPPAAPAALRATITDPTLSVDGRHFSFGHALVIGVGQYRDSGIADVATAANDARALGHLLRDPQLAAYPDAQVRVLVDAKATRTNILDALGELAQRAVGGTALIFFAGHGEQVDGSYTLLPFDAEASRLAATGIDAALFQQLVAKVRSQAKRLLVLLNCCHAGGVGGVVLEATGRLSGSAPPADFYSPLAEGSGQVVISSARPAQKAGAQSTTNPQHTTFGAHLLAALRGNVPGDGPAVGVFELFAALRANVPADARQITYQGAPLRQEPLFYASQLDDNLAVALRPSWQGGTLSSDVQHQARRLVELELQIELTGTDPVLSAERDALLRALGVA</sequence>
<dbReference type="InterPro" id="IPR052039">
    <property type="entry name" value="Caspase-related_regulators"/>
</dbReference>
<dbReference type="InterPro" id="IPR011600">
    <property type="entry name" value="Pept_C14_caspase"/>
</dbReference>
<reference evidence="2 3" key="1">
    <citation type="submission" date="2018-12" db="EMBL/GenBank/DDBJ databases">
        <title>Genome Sequence of Candidatus Viridilinea halotolerans isolated from saline sulfide-rich spring.</title>
        <authorList>
            <person name="Grouzdev D.S."/>
            <person name="Burganskaya E.I."/>
            <person name="Krutkina M.S."/>
            <person name="Sukhacheva M.V."/>
            <person name="Gorlenko V.M."/>
        </authorList>
    </citation>
    <scope>NUCLEOTIDE SEQUENCE [LARGE SCALE GENOMIC DNA]</scope>
    <source>
        <strain evidence="2">Chok-6</strain>
    </source>
</reference>
<evidence type="ECO:0000313" key="3">
    <source>
        <dbReference type="Proteomes" id="UP000280307"/>
    </source>
</evidence>
<dbReference type="PANTHER" id="PTHR22576:SF37">
    <property type="entry name" value="MUCOSA-ASSOCIATED LYMPHOID TISSUE LYMPHOMA TRANSLOCATION PROTEIN 1"/>
    <property type="match status" value="1"/>
</dbReference>
<dbReference type="GO" id="GO:0004197">
    <property type="term" value="F:cysteine-type endopeptidase activity"/>
    <property type="evidence" value="ECO:0007669"/>
    <property type="project" value="InterPro"/>
</dbReference>
<dbReference type="PANTHER" id="PTHR22576">
    <property type="entry name" value="MUCOSA ASSOCIATED LYMPHOID TISSUE LYMPHOMA TRANSLOCATION PROTEIN 1/PARACASPASE"/>
    <property type="match status" value="1"/>
</dbReference>
<evidence type="ECO:0000313" key="2">
    <source>
        <dbReference type="EMBL" id="RRR68095.1"/>
    </source>
</evidence>
<feature type="domain" description="Peptidase C14 caspase" evidence="1">
    <location>
        <begin position="125"/>
        <end position="377"/>
    </location>
</feature>
<dbReference type="AlphaFoldDB" id="A0A426TTT7"/>
<gene>
    <name evidence="2" type="ORF">EI684_18000</name>
</gene>
<comment type="caution">
    <text evidence="2">The sequence shown here is derived from an EMBL/GenBank/DDBJ whole genome shotgun (WGS) entry which is preliminary data.</text>
</comment>
<dbReference type="Proteomes" id="UP000280307">
    <property type="component" value="Unassembled WGS sequence"/>
</dbReference>
<accession>A0A426TTT7</accession>
<dbReference type="EMBL" id="RSAS01000745">
    <property type="protein sequence ID" value="RRR68095.1"/>
    <property type="molecule type" value="Genomic_DNA"/>
</dbReference>
<dbReference type="Pfam" id="PF00656">
    <property type="entry name" value="Peptidase_C14"/>
    <property type="match status" value="1"/>
</dbReference>
<organism evidence="2 3">
    <name type="scientific">Candidatus Viridilinea halotolerans</name>
    <dbReference type="NCBI Taxonomy" id="2491704"/>
    <lineage>
        <taxon>Bacteria</taxon>
        <taxon>Bacillati</taxon>
        <taxon>Chloroflexota</taxon>
        <taxon>Chloroflexia</taxon>
        <taxon>Chloroflexales</taxon>
        <taxon>Chloroflexineae</taxon>
        <taxon>Oscillochloridaceae</taxon>
        <taxon>Candidatus Viridilinea</taxon>
    </lineage>
</organism>
<dbReference type="Gene3D" id="3.40.50.1460">
    <property type="match status" value="1"/>
</dbReference>
<dbReference type="GO" id="GO:0006508">
    <property type="term" value="P:proteolysis"/>
    <property type="evidence" value="ECO:0007669"/>
    <property type="project" value="InterPro"/>
</dbReference>
<dbReference type="InterPro" id="IPR029030">
    <property type="entry name" value="Caspase-like_dom_sf"/>
</dbReference>
<name>A0A426TTT7_9CHLR</name>